<feature type="compositionally biased region" description="Polar residues" evidence="2">
    <location>
        <begin position="714"/>
        <end position="732"/>
    </location>
</feature>
<feature type="coiled-coil region" evidence="1">
    <location>
        <begin position="7285"/>
        <end position="7355"/>
    </location>
</feature>
<feature type="compositionally biased region" description="Polar residues" evidence="2">
    <location>
        <begin position="2880"/>
        <end position="2894"/>
    </location>
</feature>
<feature type="compositionally biased region" description="Polar residues" evidence="2">
    <location>
        <begin position="2277"/>
        <end position="2295"/>
    </location>
</feature>
<feature type="region of interest" description="Disordered" evidence="2">
    <location>
        <begin position="5859"/>
        <end position="5957"/>
    </location>
</feature>
<feature type="region of interest" description="Disordered" evidence="2">
    <location>
        <begin position="205"/>
        <end position="239"/>
    </location>
</feature>
<feature type="region of interest" description="Disordered" evidence="2">
    <location>
        <begin position="3134"/>
        <end position="3164"/>
    </location>
</feature>
<feature type="compositionally biased region" description="Polar residues" evidence="2">
    <location>
        <begin position="650"/>
        <end position="665"/>
    </location>
</feature>
<feature type="region of interest" description="Disordered" evidence="2">
    <location>
        <begin position="60"/>
        <end position="133"/>
    </location>
</feature>
<feature type="compositionally biased region" description="Basic and acidic residues" evidence="2">
    <location>
        <begin position="1190"/>
        <end position="1199"/>
    </location>
</feature>
<feature type="region of interest" description="Disordered" evidence="2">
    <location>
        <begin position="2346"/>
        <end position="2377"/>
    </location>
</feature>
<feature type="region of interest" description="Disordered" evidence="2">
    <location>
        <begin position="4372"/>
        <end position="4397"/>
    </location>
</feature>
<feature type="region of interest" description="Disordered" evidence="2">
    <location>
        <begin position="1"/>
        <end position="32"/>
    </location>
</feature>
<feature type="compositionally biased region" description="Basic and acidic residues" evidence="2">
    <location>
        <begin position="91"/>
        <end position="100"/>
    </location>
</feature>
<feature type="compositionally biased region" description="Basic and acidic residues" evidence="2">
    <location>
        <begin position="5303"/>
        <end position="5312"/>
    </location>
</feature>
<dbReference type="WBParaSite" id="Bm3141.1">
    <property type="protein sequence ID" value="Bm3141.1"/>
    <property type="gene ID" value="WBGene00223402"/>
</dbReference>
<feature type="compositionally biased region" description="Polar residues" evidence="2">
    <location>
        <begin position="4429"/>
        <end position="4449"/>
    </location>
</feature>
<feature type="compositionally biased region" description="Basic and acidic residues" evidence="2">
    <location>
        <begin position="5891"/>
        <end position="5900"/>
    </location>
</feature>
<feature type="compositionally biased region" description="Polar residues" evidence="2">
    <location>
        <begin position="60"/>
        <end position="75"/>
    </location>
</feature>
<feature type="compositionally biased region" description="Polar residues" evidence="2">
    <location>
        <begin position="1490"/>
        <end position="1505"/>
    </location>
</feature>
<feature type="compositionally biased region" description="Polar residues" evidence="2">
    <location>
        <begin position="5922"/>
        <end position="5942"/>
    </location>
</feature>
<feature type="region of interest" description="Disordered" evidence="2">
    <location>
        <begin position="1622"/>
        <end position="1656"/>
    </location>
</feature>
<feature type="compositionally biased region" description="Polar residues" evidence="2">
    <location>
        <begin position="2348"/>
        <end position="2362"/>
    </location>
</feature>
<feature type="compositionally biased region" description="Polar residues" evidence="2">
    <location>
        <begin position="4235"/>
        <end position="4248"/>
    </location>
</feature>
<feature type="compositionally biased region" description="Basic and acidic residues" evidence="2">
    <location>
        <begin position="2114"/>
        <end position="2123"/>
    </location>
</feature>
<feature type="compositionally biased region" description="Polar residues" evidence="2">
    <location>
        <begin position="2813"/>
        <end position="2827"/>
    </location>
</feature>
<evidence type="ECO:0000313" key="5">
    <source>
        <dbReference type="Proteomes" id="UP000006672"/>
    </source>
</evidence>
<reference evidence="5" key="1">
    <citation type="journal article" date="2007" name="Science">
        <title>Draft genome of the filarial nematode parasite Brugia malayi.</title>
        <authorList>
            <person name="Ghedin E."/>
            <person name="Wang S."/>
            <person name="Spiro D."/>
            <person name="Caler E."/>
            <person name="Zhao Q."/>
            <person name="Crabtree J."/>
            <person name="Allen J.E."/>
            <person name="Delcher A.L."/>
            <person name="Guiliano D.B."/>
            <person name="Miranda-Saavedra D."/>
            <person name="Angiuoli S.V."/>
            <person name="Creasy T."/>
            <person name="Amedeo P."/>
            <person name="Haas B."/>
            <person name="El-Sayed N.M."/>
            <person name="Wortman J.R."/>
            <person name="Feldblyum T."/>
            <person name="Tallon L."/>
            <person name="Schatz M."/>
            <person name="Shumway M."/>
            <person name="Koo H."/>
            <person name="Salzberg S.L."/>
            <person name="Schobel S."/>
            <person name="Pertea M."/>
            <person name="Pop M."/>
            <person name="White O."/>
            <person name="Barton G.J."/>
            <person name="Carlow C.K."/>
            <person name="Crawford M.J."/>
            <person name="Daub J."/>
            <person name="Dimmic M.W."/>
            <person name="Estes C.F."/>
            <person name="Foster J.M."/>
            <person name="Ganatra M."/>
            <person name="Gregory W.F."/>
            <person name="Johnson N.M."/>
            <person name="Jin J."/>
            <person name="Komuniecki R."/>
            <person name="Korf I."/>
            <person name="Kumar S."/>
            <person name="Laney S."/>
            <person name="Li B.W."/>
            <person name="Li W."/>
            <person name="Lindblom T.H."/>
            <person name="Lustigman S."/>
            <person name="Ma D."/>
            <person name="Maina C.V."/>
            <person name="Martin D.M."/>
            <person name="McCarter J.P."/>
            <person name="McReynolds L."/>
            <person name="Mitreva M."/>
            <person name="Nutman T.B."/>
            <person name="Parkinson J."/>
            <person name="Peregrin-Alvarez J.M."/>
            <person name="Poole C."/>
            <person name="Ren Q."/>
            <person name="Saunders L."/>
            <person name="Sluder A.E."/>
            <person name="Smith K."/>
            <person name="Stanke M."/>
            <person name="Unnasch T.R."/>
            <person name="Ware J."/>
            <person name="Wei A.D."/>
            <person name="Weil G."/>
            <person name="Williams D.J."/>
            <person name="Zhang Y."/>
            <person name="Williams S.A."/>
            <person name="Fraser-Liggett C."/>
            <person name="Slatko B."/>
            <person name="Blaxter M.L."/>
            <person name="Scott A.L."/>
        </authorList>
    </citation>
    <scope>NUCLEOTIDE SEQUENCE</scope>
    <source>
        <strain evidence="5">FR3</strain>
    </source>
</reference>
<feature type="region of interest" description="Disordered" evidence="2">
    <location>
        <begin position="1688"/>
        <end position="1719"/>
    </location>
</feature>
<feature type="compositionally biased region" description="Polar residues" evidence="2">
    <location>
        <begin position="467"/>
        <end position="481"/>
    </location>
</feature>
<reference evidence="6" key="3">
    <citation type="submission" date="2022-04" db="UniProtKB">
        <authorList>
            <consortium name="WormBaseParasite"/>
        </authorList>
    </citation>
    <scope>IDENTIFICATION</scope>
</reference>
<feature type="compositionally biased region" description="Polar residues" evidence="2">
    <location>
        <begin position="1221"/>
        <end position="1241"/>
    </location>
</feature>
<feature type="compositionally biased region" description="Polar residues" evidence="2">
    <location>
        <begin position="1026"/>
        <end position="1040"/>
    </location>
</feature>
<dbReference type="OrthoDB" id="5861617at2759"/>
<feature type="compositionally biased region" description="Basic and acidic residues" evidence="2">
    <location>
        <begin position="2510"/>
        <end position="2519"/>
    </location>
</feature>
<feature type="region of interest" description="Disordered" evidence="2">
    <location>
        <begin position="5993"/>
        <end position="6015"/>
    </location>
</feature>
<feature type="region of interest" description="Disordered" evidence="2">
    <location>
        <begin position="1357"/>
        <end position="1444"/>
    </location>
</feature>
<feature type="compositionally biased region" description="Polar residues" evidence="2">
    <location>
        <begin position="2675"/>
        <end position="2695"/>
    </location>
</feature>
<feature type="compositionally biased region" description="Polar residues" evidence="2">
    <location>
        <begin position="4874"/>
        <end position="4889"/>
    </location>
</feature>
<feature type="compositionally biased region" description="Polar residues" evidence="2">
    <location>
        <begin position="1816"/>
        <end position="1836"/>
    </location>
</feature>
<feature type="compositionally biased region" description="Polar residues" evidence="2">
    <location>
        <begin position="3273"/>
        <end position="3283"/>
    </location>
</feature>
<feature type="compositionally biased region" description="Polar residues" evidence="2">
    <location>
        <begin position="4047"/>
        <end position="4060"/>
    </location>
</feature>
<evidence type="ECO:0000313" key="6">
    <source>
        <dbReference type="WBParaSite" id="Bm3141.1"/>
    </source>
</evidence>
<keyword evidence="5" id="KW-1185">Reference proteome</keyword>
<feature type="compositionally biased region" description="Polar residues" evidence="2">
    <location>
        <begin position="2013"/>
        <end position="2033"/>
    </location>
</feature>
<evidence type="ECO:0000259" key="3">
    <source>
        <dbReference type="Pfam" id="PF23626"/>
    </source>
</evidence>
<feature type="compositionally biased region" description="Polar residues" evidence="2">
    <location>
        <begin position="1093"/>
        <end position="1107"/>
    </location>
</feature>
<feature type="region of interest" description="Disordered" evidence="2">
    <location>
        <begin position="3848"/>
        <end position="3874"/>
    </location>
</feature>
<feature type="compositionally biased region" description="Polar residues" evidence="2">
    <location>
        <begin position="4301"/>
        <end position="4315"/>
    </location>
</feature>
<feature type="compositionally biased region" description="Polar residues" evidence="2">
    <location>
        <begin position="1887"/>
        <end position="1901"/>
    </location>
</feature>
<feature type="compositionally biased region" description="Polar residues" evidence="2">
    <location>
        <begin position="1291"/>
        <end position="1306"/>
    </location>
</feature>
<feature type="region of interest" description="Disordered" evidence="2">
    <location>
        <begin position="4501"/>
        <end position="4531"/>
    </location>
</feature>
<feature type="compositionally biased region" description="Polar residues" evidence="2">
    <location>
        <begin position="980"/>
        <end position="999"/>
    </location>
</feature>
<feature type="region of interest" description="Disordered" evidence="2">
    <location>
        <begin position="400"/>
        <end position="430"/>
    </location>
</feature>
<feature type="region of interest" description="Disordered" evidence="2">
    <location>
        <begin position="529"/>
        <end position="551"/>
    </location>
</feature>
<feature type="region of interest" description="Disordered" evidence="2">
    <location>
        <begin position="3273"/>
        <end position="3294"/>
    </location>
</feature>
<feature type="region of interest" description="Disordered" evidence="2">
    <location>
        <begin position="4414"/>
        <end position="4450"/>
    </location>
</feature>
<feature type="compositionally biased region" description="Polar residues" evidence="2">
    <location>
        <begin position="2614"/>
        <end position="2628"/>
    </location>
</feature>
<proteinExistence type="predicted"/>
<feature type="compositionally biased region" description="Basic and acidic residues" evidence="2">
    <location>
        <begin position="949"/>
        <end position="958"/>
    </location>
</feature>
<feature type="compositionally biased region" description="Polar residues" evidence="2">
    <location>
        <begin position="1622"/>
        <end position="1637"/>
    </location>
</feature>
<feature type="compositionally biased region" description="Polar residues" evidence="2">
    <location>
        <begin position="2145"/>
        <end position="2165"/>
    </location>
</feature>
<feature type="compositionally biased region" description="Polar residues" evidence="2">
    <location>
        <begin position="2084"/>
        <end position="2098"/>
    </location>
</feature>
<feature type="compositionally biased region" description="Polar residues" evidence="2">
    <location>
        <begin position="3647"/>
        <end position="3660"/>
    </location>
</feature>
<feature type="region of interest" description="Disordered" evidence="2">
    <location>
        <begin position="1291"/>
        <end position="1325"/>
    </location>
</feature>
<feature type="compositionally biased region" description="Polar residues" evidence="2">
    <location>
        <begin position="5401"/>
        <end position="5421"/>
    </location>
</feature>
<feature type="region of interest" description="Disordered" evidence="2">
    <location>
        <begin position="1158"/>
        <end position="1256"/>
    </location>
</feature>
<feature type="compositionally biased region" description="Polar residues" evidence="2">
    <location>
        <begin position="1558"/>
        <end position="1572"/>
    </location>
</feature>
<feature type="region of interest" description="Disordered" evidence="2">
    <location>
        <begin position="3580"/>
        <end position="3608"/>
    </location>
</feature>
<dbReference type="Pfam" id="PF23626">
    <property type="entry name" value="CCD_aECM"/>
    <property type="match status" value="1"/>
</dbReference>
<feature type="compositionally biased region" description="Polar residues" evidence="2">
    <location>
        <begin position="787"/>
        <end position="799"/>
    </location>
</feature>
<feature type="region of interest" description="Disordered" evidence="2">
    <location>
        <begin position="465"/>
        <end position="500"/>
    </location>
</feature>
<dbReference type="Proteomes" id="UP000006672">
    <property type="component" value="Unassembled WGS sequence"/>
</dbReference>
<feature type="region of interest" description="Disordered" evidence="2">
    <location>
        <begin position="851"/>
        <end position="881"/>
    </location>
</feature>
<feature type="compositionally biased region" description="Polar residues" evidence="2">
    <location>
        <begin position="3203"/>
        <end position="3216"/>
    </location>
</feature>
<feature type="region of interest" description="Disordered" evidence="2">
    <location>
        <begin position="4235"/>
        <end position="4262"/>
    </location>
</feature>
<feature type="compositionally biased region" description="Polar residues" evidence="2">
    <location>
        <begin position="3449"/>
        <end position="3459"/>
    </location>
</feature>
<evidence type="ECO:0000256" key="2">
    <source>
        <dbReference type="SAM" id="MobiDB-lite"/>
    </source>
</evidence>
<organism evidence="4">
    <name type="scientific">Brugia malayi</name>
    <name type="common">Filarial nematode worm</name>
    <dbReference type="NCBI Taxonomy" id="6279"/>
    <lineage>
        <taxon>Eukaryota</taxon>
        <taxon>Metazoa</taxon>
        <taxon>Ecdysozoa</taxon>
        <taxon>Nematoda</taxon>
        <taxon>Chromadorea</taxon>
        <taxon>Rhabditida</taxon>
        <taxon>Spirurina</taxon>
        <taxon>Spiruromorpha</taxon>
        <taxon>Filarioidea</taxon>
        <taxon>Onchocercidae</taxon>
        <taxon>Brugia</taxon>
    </lineage>
</organism>
<accession>A0A4E9EZX1</accession>
<feature type="compositionally biased region" description="Polar residues" evidence="2">
    <location>
        <begin position="2413"/>
        <end position="2427"/>
    </location>
</feature>
<feature type="compositionally biased region" description="Polar residues" evidence="2">
    <location>
        <begin position="5995"/>
        <end position="6009"/>
    </location>
</feature>
<feature type="compositionally biased region" description="Polar residues" evidence="2">
    <location>
        <begin position="1359"/>
        <end position="1373"/>
    </location>
</feature>
<feature type="region of interest" description="Disordered" evidence="2">
    <location>
        <begin position="342"/>
        <end position="364"/>
    </location>
</feature>
<feature type="region of interest" description="Disordered" evidence="2">
    <location>
        <begin position="2878"/>
        <end position="2909"/>
    </location>
</feature>
<feature type="compositionally biased region" description="Polar residues" evidence="2">
    <location>
        <begin position="2745"/>
        <end position="2760"/>
    </location>
</feature>
<feature type="compositionally biased region" description="Basic and acidic residues" evidence="2">
    <location>
        <begin position="1389"/>
        <end position="1398"/>
    </location>
</feature>
<feature type="region of interest" description="Disordered" evidence="2">
    <location>
        <begin position="1754"/>
        <end position="1839"/>
    </location>
</feature>
<feature type="compositionally biased region" description="Basic and acidic residues" evidence="2">
    <location>
        <begin position="5370"/>
        <end position="5379"/>
    </location>
</feature>
<feature type="compositionally biased region" description="Polar residues" evidence="2">
    <location>
        <begin position="3134"/>
        <end position="3149"/>
    </location>
</feature>
<feature type="region of interest" description="Disordered" evidence="2">
    <location>
        <begin position="5006"/>
        <end position="5036"/>
    </location>
</feature>
<feature type="compositionally biased region" description="Polar residues" evidence="2">
    <location>
        <begin position="4737"/>
        <end position="4757"/>
    </location>
</feature>
<feature type="region of interest" description="Disordered" evidence="2">
    <location>
        <begin position="1885"/>
        <end position="1916"/>
    </location>
</feature>
<feature type="compositionally biased region" description="Polar residues" evidence="2">
    <location>
        <begin position="3336"/>
        <end position="3351"/>
    </location>
</feature>
<evidence type="ECO:0000256" key="1">
    <source>
        <dbReference type="SAM" id="Coils"/>
    </source>
</evidence>
<feature type="compositionally biased region" description="Polar residues" evidence="2">
    <location>
        <begin position="2479"/>
        <end position="2494"/>
    </location>
</feature>
<feature type="region of interest" description="Disordered" evidence="2">
    <location>
        <begin position="4047"/>
        <end position="4075"/>
    </location>
</feature>
<dbReference type="RefSeq" id="XP_042931565.1">
    <property type="nucleotide sequence ID" value="XM_043075631.1"/>
</dbReference>
<feature type="compositionally biased region" description="Polar residues" evidence="2">
    <location>
        <begin position="5334"/>
        <end position="5354"/>
    </location>
</feature>
<feature type="compositionally biased region" description="Polar residues" evidence="2">
    <location>
        <begin position="1754"/>
        <end position="1769"/>
    </location>
</feature>
<feature type="compositionally biased region" description="Basic and acidic residues" evidence="2">
    <location>
        <begin position="2244"/>
        <end position="2253"/>
    </location>
</feature>
<feature type="region of interest" description="Disordered" evidence="2">
    <location>
        <begin position="2479"/>
        <end position="2580"/>
    </location>
</feature>
<feature type="region of interest" description="Disordered" evidence="2">
    <location>
        <begin position="5739"/>
        <end position="5769"/>
    </location>
</feature>
<feature type="region of interest" description="Disordered" evidence="2">
    <location>
        <begin position="4301"/>
        <end position="4329"/>
    </location>
</feature>
<feature type="compositionally biased region" description="Polar residues" evidence="2">
    <location>
        <begin position="2216"/>
        <end position="2230"/>
    </location>
</feature>
<dbReference type="KEGG" id="bmy:BM_BM3141"/>
<feature type="compositionally biased region" description="Basic and acidic residues" evidence="2">
    <location>
        <begin position="1785"/>
        <end position="1794"/>
    </location>
</feature>
<feature type="region of interest" description="Disordered" evidence="2">
    <location>
        <begin position="923"/>
        <end position="1008"/>
    </location>
</feature>
<evidence type="ECO:0000313" key="4">
    <source>
        <dbReference type="EMBL" id="VIO89480.1"/>
    </source>
</evidence>
<feature type="region of interest" description="Disordered" evidence="2">
    <location>
        <begin position="5269"/>
        <end position="5440"/>
    </location>
</feature>
<feature type="region of interest" description="Disordered" evidence="2">
    <location>
        <begin position="2745"/>
        <end position="2775"/>
    </location>
</feature>
<feature type="compositionally biased region" description="Polar residues" evidence="2">
    <location>
        <begin position="206"/>
        <end position="220"/>
    </location>
</feature>
<feature type="compositionally biased region" description="Polar residues" evidence="2">
    <location>
        <begin position="4501"/>
        <end position="4514"/>
    </location>
</feature>
<reference evidence="4" key="2">
    <citation type="submission" date="2019-04" db="EMBL/GenBank/DDBJ databases">
        <authorList>
            <person name="Howe K."/>
            <person name="Paulini M."/>
            <person name="Williams G."/>
        </authorList>
    </citation>
    <scope>NUCLEOTIDE SEQUENCE [LARGE SCALE GENOMIC DNA]</scope>
    <source>
        <strain evidence="4">FR3</strain>
    </source>
</reference>
<sequence length="7433" mass="794486">MKSTVSANETGVEGRIQEEEEEEEYKKLGEKGETTYMEASVSPSAGTGLLGLGLSMTPFSTPESSVSMKSTVSANETGVEGRIQEEEEEEEYKKLGEKGETTYMEASVSPSAGTGLPGLGRIQEEEEEEEYKDWAEKGETTYMEASVSPSARHWAAWSWKNSRRGRRENDKNWAKKGETTYMEASVSPSAGTGLLGLGLSMTSSSIPESSVSMKSTVSANETGVEGRIQEEEEEEEYKKLGEKGETTYMEASVSPSAGTGLPGLGLSMTSSSIRIFSVDEVNLSMKSTVSANETGVEGRIQEEEEEEEYKKLGEKGETTYMEASVSPSAGTGLLGLGLSMTSSSIPESSVSMKKDSRRGRRGGIQKLGEKGETTYMEASVSPSAGTGLLGLGLSMTPFSTPESSVSMKSTVSANETGIEGRIQEEEEEEEYKKLGEKGETTYMEASVSPSAGTGLLGLGLSMTSSSIPESSVSMKSTVSANETGIEGRIQEEEEEEEYKKLGEKGETTYMEASVSPSAGTGLPGLGLSMTSSSIPESSVSMKSTVSANETGIEERIQEEEEEMKRLGEKGETTYMEASVSPSAGTGLLGLVSMKSTVSANETGIGERIQEEEEEMKRLGEKGETTYMEASVSPSAGTGLLGLGLSMTPFSTPESSVSMKSTVSANETGVEGRIQEEEEEEEYKKLGEKGETTYMEASVSPSAGTGLLGLGLSMTPFSTPESSVSMKSTVSANETGVEGRIQEEEEEEEYKKLGEKGETTYMEASVSPSAGTGLPGLGLSMTPFSIPESSASMKSTVSANETGVEGRIQEEEEEEEYKKLGEKGETTYMEASVSPSAGTGLLGLGLSMTPFSKPESSVSMKSTVSANETGVEGRIQEEEEEEEYKKLGEKGETTYMEASVSPSAGTGLLGLGLSMTPFSIPESSVSMKSTASANETGVEGRIQEEEEEEEYKKLGEKGETTYMEASVSPSAGTGLPGLGLSMTSSSIPESSVSMKSTGETTYMEASVSPSAGTGLLGLGLSMTSSSIPESSVSMKSTVSANETGIEGRIQEEEEEEEYKKLGEKGETTYMEASVSPSAGTGLLGLGLSMTSSSIPESSVSMKSTVSANETGVEGRIQEEEEEEEYKKLGEKGETTYMEASVSPSAGTGLLGLGLSMTSSSIPESSVSMKSTVSANETGIEGRIQEEEEEEEYKKLGEKGETTYMEASVSPSAGTGLPGLGLSMTSSSIPESSVSMKSTVSANETGIEERIQEEEEEMKRLGEKGETTYMEASVSPSAGTGLLGLGLSMTPFSTPESSVSMKSTVSANETGVEGRIQEEEEEEEYKKLGEKGETTYMEASVSPSAGTGLLGLGLSMTSSSIPESSVSMKSTVSANETGIEGRIQEEEEEEEYKKLGEKGETTYVEASVSPSAGTGLPGLGLSMTSSSIPESSVSMKSTVSANETGIEERIQEEEEEMKRLGEKGETTYMEASVSPSAGTGLLGLGLSMTPFSTPESSVSMKSTVSANETGIEGRIQEEEEEEEYKKLGEKGETTYMEASVSPSAGTGLLGLGLSMTSSSIPESSVSMKSTVSANETGIEERIQEEEEEMKRLGEKGETTYMEASVSPSAGTGLLGLGLSMTPFSTPESSVSMKSTVSANETGIEGRIQEEEEEEEYKKLGEKGETTYMEAPVSPSAGTVPLGLGLSMTSSSIPESSVSMKSTVSANETGIEERIQEEEEEMKRLGEKGETTYMEASVSPSAGTGLLGLGLSMTPFSTPESSVSMKSTVSANETGIEGRIQEEEEEEEYKKLGEKGETTYMEASVSPSAGTGLPGLGLSMTSSSIPESSVSMKSTVSANETGIEERIQEEEEEMKRLGEKGETTYMEASVSPSAGTGLLGLGLSMTSSSIPESSVSMKSTVSANETGIEERIQEEEEEMKRLGEKGETTYMEASVSPSAGTGLLGLGLSMTPFSTPESSVSMKSTVSANETGIEGRIQEEEEEEEYKKLGEKGETTYMEASVSPSAGTGLPGLGLSMTSSSIPESSVSMKSTVSANETGIEERIQEEEEEMKRLGEKGETTYMEASVSPSAGTGLLGLGLSMTSSSIPESSVSMKSTVSANETGIEGRIQEEEEEEEYKKLGEKGETTYMEASVSPSAGTGLPGLGLSMTSSSIPESSVSMKSTVSANETGIEERIQEEEEEMKRLGEKGETTYMEASVSPSAGTGLLGLGLSMTSSSIPESSVSMKSTVSANETGIEERIQEEEEEMKRLGEKGETTYMEASVSPSAGTGLHGLGLSMTPFSTPESSVSMKSTVSANETGVEGRIQEEEEEEEYKKLGEKGETTYMEASVSPSAGTGLLGLGLSMTSSSIPESSVSMKSTVSANETGIEERIQEEEEEMKRLGEKGETTYMEASVSPSAGTGLLGLGLSMTSSSIPESSVSMKSTVSANETGVEGRIQEEEEEEEYKKLGEKGETTYMEAPVSPSAGTGLLGLGLSMTPFSTPESSVSMKSTVSANETGIEGRIQEEEEEEEYKKLGEKGETTYMEASVSPSAGTGLPGLGLSMTPFSTPESSVSMKSTVSANETGVEGRIQEEEEEEEYKKLGEKGETTYMEASVSPSAGTGLLGLGLSMTSSSIPESSVSMKSTVSANETGIEGRIQEEEEEEEYKKLGEKGETTYMEASVSPSAGTGLPGLGLSMTSSSIPESSVSMKSTVSANETGIEERIQEEEEEMKRLGEKGETTYMEASVSPSAGTGLLGLGLSMTPFSTPESSVSMKSTVSANETGVEGRIQEEEEEEEYKKLGEKGETTYMEASVSPSAGTGLLGLGLSMTSSSIPESSVSMKSTVSANETGIEGRIQEEEEEEEYKKLGEKGETTYMEASVSPSAGTGLLGLGLSMTSSSIPESSVSMKSTVSANETGIEGRIQEEEEEEEYKKLGEKGETTYMEASVSPSAGTGLLGLGLSMTSSSILNLQLSMKSTVSANETGIEGRIQEEEEEEEYKKLGEKGETTYMEASVSPSAGTGLLGLVSMKSTVSANETGVEGRIQEEEEEEEYKKLGEKGETTYMEASVSPSAGTGLLGLGLSMTSSSIPESSVSMKSTVSANETGIEGRIQEEEEEEEYKKLGEKGETTYMEASVSPSAGTGLLGLGLSMTPFSTPESSVSMKSTVSANETGVEGRIQEEEEEEEYKKLGEKGETTYMEASVSPSAGTGLLGLGLSMTPFSTPESSVSMKSTVSANETGVEGRIQEEEEEEEYKKLGEKGETTYMEASVSPSAGTGLLGLGLSMTSSSIPESSVSMKSTVSANETGVEGRIQEEEEEEEYKKLGEKGETTYMEASVSPSAGTGLLGLGLSMTSSSIPESSVSMKSTVSANETGIEGRNSRRGRRGGIQKLGEKGETTYMEASVSPSAGTGLLGLGIEGRIQEEEEEEEYKKLGEKGETTYMEASVSPSAGTGLLGLGLSMTSSSIPESSVSMKSTVSANETGVEGRIQEEEEEEEYKKLGEKGETTYMEASVSPSAGTGLLGLGLSMTSSSIPESSVSMKSTVSANETGIEGRIQEEEEEEEYKKLGEKGETTYMEASVSPSAGTGLLGLGLSMTPFSTPESSVSMKSTVSANETGVEGRIQEEEEEEEYKKLGEKGETTYMEASVSPSAGTGLLGLGLSMTPFSTPESSVSMKSTVSANETGVEGRIQEEEEEEEYKKLGEKGETTYMEASVSPSAGTGLLGLGLSMTSSSIPESSVSMKSTVSANETGVEGRIQEEEEEEEYKKLGEKGETTYMEASVSPSAGTGLLGLGLSMTPFSIPESSASMKSTVSANETGIEGRIQEEEEEEEYKKLGEKGETTYMEASVSPSAGTGLLGLGLSMTPFSTPESSVSMKSTVSANETGVEGRIQEEEEEEEYKKLGEKGETTYMEASVSPSAGTGLLGLGLSMTSSSIPESSVSMKSTVSANETGIEGRIQEEEEEEEYKKLGEKGETTYMEASVSPSAGTGLPGLGLSMTSSSIPESSVSMKSTVSANETGIEERIQEEEEEMKRLGEKGETTYMEASVSPSAGTGLLGLGLSMTPFSTPESSVSMKSTVSANETGVEGRIQEEEEEEEYKKLGEKGETTYMEASVSPSAGTGLLGLVSMKSTVSANETGIEGRIQEEEEEEEYKKLGEKGETTYMEASVSPSAGTGLLGLGLSMTSSSIPESSVSMKSTVSANETGIEGRIQEEEEEEEYKKLGEKGETTYMEASVSPSAGTGLLGLGLSMTPFSTPESSVSMKSTVSANETGVEGRIQEEEEEEEYKKLGEKGETTYMEASVSPSAGTGLLGLGLSMTPFSTPESSVSMKSTVSANETGIEGRIQEEEEEEEYKKLGEKGETTYMEASVSPSAGTGLLGLGLSMTSSSIPESSVSMKSTVSANETGVEGRIQEEEEEEEYKKLGEKGETTYMEASVSPSAGTGLPGLGLSMTSSSIPESSVSMKSTVSANETGIEERIQEEEEEMKRLGEKGETTYMEASVSPSAGTGLLGLGLSMTPFSTPESSVSMKSTVSANETGVEGRIQEEEEEEEYKKLGEKGETTYMEASMSMKSTVSANETGIEGRIQEEEEEEEYKKLGEKGETTYMEASVSPSAGTGLLGLGLSMTPFSIPESSASMKSTVSANETGIEGRIQEEEEEVEYKKLGEKGETTYMEASVSPSAGTGLPGLGLSMTSSSIPESSVSMKSTVSANETGVEGRIQEEEEEEEYKKLGEKGETTYMEASVSPSAGTGLPGLGLSMTSSSIPESSVSMKSTVSANETGVEGRIQEEEEEEEYKKLGEKGETTYMEASVSPSAGTGLLGLGLSMTSSSIPESSVSMKSTVSANETGIEERIQEEEEELKRLGEKGETTYMEAPVSPSAGTGLHGLGLSMTPFSTPESSVSMKSTVSANETGVEGRIQEEEEEEEYKKLGEKGETTYMEASVSPSAGTGLLGLGLSMTSSSIPESSVSMKSTVSANETGIEERIQEEEEELKRLGEKGETTYMEAPVSPSAGTGLHGLGLSMTPFSTPESSVSMKSTVSANETGVEGRIQEEEEEEEYKKLGEKGETTYMEASVSPSAGTGLLGLGLSMTPFSIPESSASMKSTVSANETGIEGRIQEEEEEEEYKKLGEKGETTYMEASVSPSAGTGLLGLGLSMTPFSIPESSASMKSTVSANETGIEGRIQEEEEEVEYKKLGEKGETTYMEASVSPSAGTVPLGLGLSMTSSSIPESSVSMKSTVSANETGIEERIQEEEEELKRLGEKGETTYMEAPVSPSAGTGLHGLGLSMTPFSTPESSVSMKSTVSANETGVEGRIQEEEEEEEYKKLGEKGETTYMEAPVSPSAGTGLPGLGLSMTSSSIPESSASMKSTVSANETGIEGRIQEEEEEEEYKKLGEKGETTYMEAPVSPSAGTGLPGLGLSMTSSSIPESSVSMKSTVSANETGVEGRIQEEEEEEEYKKLGEKGETTYMEASVSPSAGTGLLGLGLSMTSSSMPESSVSMKSTVSANETGIEERIQEEEEELKRLGEKGETTYMEAPVSPSAGTGLHGLGLSMTPFSTPESSVSMKSTVSANETGVEGRIQEEEEEEEYKKLGEKGETTYMEASVSPSAGTVPLGLSVSVGLFSKPELSVSMKSTVPANETGVEGRIQEEEEEEEYKKLGEKGETTYMEASVSPSAGTGLLGLGLSMTPFSIPESSVSMKSTVSANETGVEGRIQEEEEEEEYKKLGEKGETTYMEASVSPSAGTGLHGLGLSMTPFSTPESSVSMKSTVTANETGVEGRIQEEEEEEEYKKLGEKGETTYMEASVSPSAGTGLLGLVSMKSTVSANETGVEGRIQEEEEEEEYKKLGEKGETTYMEASVSPSAGTGLLGLGLSMTSSSIPESSVSMKSTVSANETGVEGRIQEEEEEEEYKKLGEKGETTYMEASVSPSAGTGLPGLGLSMTSSSIPESSVSMKSTVSANETGVEGRIQEEEEEEEYKKLGEKGETTYMEASVSPSAGTGLLGLGLSMTSSSIPESSVSMKSTVSANETGIEERIQEEEEEMKRLGEKGETTYMEASVSPSAGTVPLGLGVSVGLFSKPELSVSMKSTVPANETGVEGRIQEEEEEEEYKKLGEKGETTYMEEAAETLSAPAVQLGVALSVAPFLKPDSSSSPLILMTKPEVEGKLEEEKEEEGLEYKKLLERGETTVMDEEIQKLPSARTKHVGLGISFTPHSMLESSSLPSLLLKKPKQKFPPARTRYVGLGISVTPHSMLETSSLPSVLIKKPEVPHEKLDEEKLEEEKEEEGLEYKKLLERGETTVMDEEIQKLPSARTKHVGLGISFTPHSMLETSSLPSVLLKKPKQKFPPARTKYIGLGISVTPHSMLETSSLPSVLIKKPEAPHEKLDEEKLEEEKEEEGLEYKKLLERGETTVMDEEIQKLPSARTKHVGLGISVTPHSMLETSSLPSVLIKKPEVPHEKLDEEKLEEEKEEEGLEYKKLLERGETTVMDEEIQKLPSARTKHVGLGISVTPHSMLETSSLPSVLIKKPEVPHEKLDEEKLEEEKEEEGLEYKKLLERGETTVMDEEIQKLPSARTKHVGLGISVTPLSMLETSSLPSVLLKKPKQKFTPARTKYVGLGISVTPHSMLETSSLPSVLIKKPEVPHEKLDEEKLEEEKEEEGLEYKKLLERGETTVMDEEIQKLPSARTKHVGLGISVTPLSMLETSSLPSVLIKKPEVPHEKLDEEKLEEEKEEEGLEYKKLLERGETTVMDEEIQKLPSARTKHVGLGISVTPHSMLETSSLPSVLIKKPEAPHEKLDEEKLEEEKEEEGLEYKKLLERGETTVMDEEIQKLPSARTKHVGLGISVTPLSMLETSSLPSVLIKKPEVPHEKLDEEKLEEEKEEEGLEYKKLLERGETTVMDEEIQKLPSARTKHVGLGISVTPLSMLETSSLPSVLIKKPEVPHEKLDEEKLEEEKEEEGLEYKKLLERGETTVMDEEIQKLPPARTKYVGLGISVTTHSMLETSSSPVLMKRPEVPYETESRYVTEEILSSSEIASKQVKFEDKRLDIANKTDSSDIYIRTRFSTSTPNVSVVEATSSSIEETSAVTELVDEIKQGWLEAMKSLELLRKHLQDFERNIRKAAQLRAKMAGAQGRGNRKNRKADITNIFSSDKGKNGHEHIDQPMDNEKEMEKLLSASLDVDNSTKNHGKLENEMNLNGTESTIGLKFRELSSHTNVESKKIVENSWRKSALRQTENLIRNRKLITNNPSEMRRKMLEEQMHEALVRMENGKRDEQGEIEVKSKKEKEEEEDRVINGTVYTRLMEEKARLEEARLLREEQAELRKKQELNHGFADKAQLERQDQIAQKLEQLIENERQHREQLEREERMMNANMRHRMITPTLGSPLATLIPKAEEDLVLSTQCSVIRKFVRVFDINDAIEWIHMNCPIAKIYFPEESCEQVEKLFKSCLQ</sequence>
<feature type="region of interest" description="Disordered" evidence="2">
    <location>
        <begin position="5471"/>
        <end position="5490"/>
    </location>
</feature>
<feature type="compositionally biased region" description="Basic and acidic residues" evidence="2">
    <location>
        <begin position="681"/>
        <end position="690"/>
    </location>
</feature>
<feature type="compositionally biased region" description="Polar residues" evidence="2">
    <location>
        <begin position="3069"/>
        <end position="3082"/>
    </location>
</feature>
<feature type="region of interest" description="Disordered" evidence="2">
    <location>
        <begin position="4673"/>
        <end position="4709"/>
    </location>
</feature>
<feature type="region of interest" description="Disordered" evidence="2">
    <location>
        <begin position="1556"/>
        <end position="1587"/>
    </location>
</feature>
<feature type="region of interest" description="Disordered" evidence="2">
    <location>
        <begin position="2612"/>
        <end position="2699"/>
    </location>
</feature>
<feature type="region of interest" description="Disordered" evidence="2">
    <location>
        <begin position="1951"/>
        <end position="2037"/>
    </location>
</feature>
<feature type="compositionally biased region" description="Polar residues" evidence="2">
    <location>
        <begin position="5269"/>
        <end position="5287"/>
    </location>
</feature>
<accession>A0A8L7YKY2</accession>
<feature type="region of interest" description="Disordered" evidence="2">
    <location>
        <begin position="4874"/>
        <end position="4904"/>
    </location>
</feature>
<feature type="region of interest" description="Disordered" evidence="2">
    <location>
        <begin position="2214"/>
        <end position="2314"/>
    </location>
</feature>
<feature type="compositionally biased region" description="Polar residues" evidence="2">
    <location>
        <begin position="5538"/>
        <end position="5553"/>
    </location>
</feature>
<feature type="region of interest" description="Disordered" evidence="2">
    <location>
        <begin position="3069"/>
        <end position="3101"/>
    </location>
</feature>
<feature type="domain" description="aECM cysteine-cradle" evidence="3">
    <location>
        <begin position="7384"/>
        <end position="7432"/>
    </location>
</feature>
<feature type="region of interest" description="Disordered" evidence="2">
    <location>
        <begin position="5538"/>
        <end position="5569"/>
    </location>
</feature>
<protein>
    <submittedName>
        <fullName evidence="4 6">Membrane protein, putative</fullName>
    </submittedName>
</protein>
<feature type="compositionally biased region" description="Polar residues" evidence="2">
    <location>
        <begin position="5006"/>
        <end position="5021"/>
    </location>
</feature>
<feature type="region of interest" description="Disordered" evidence="2">
    <location>
        <begin position="3203"/>
        <end position="3231"/>
    </location>
</feature>
<feature type="region of interest" description="Disordered" evidence="2">
    <location>
        <begin position="3449"/>
        <end position="3474"/>
    </location>
</feature>
<feature type="compositionally biased region" description="Polar residues" evidence="2">
    <location>
        <begin position="4372"/>
        <end position="4382"/>
    </location>
</feature>
<feature type="region of interest" description="Disordered" evidence="2">
    <location>
        <begin position="2082"/>
        <end position="2168"/>
    </location>
</feature>
<feature type="compositionally biased region" description="Polar residues" evidence="2">
    <location>
        <begin position="1420"/>
        <end position="1440"/>
    </location>
</feature>
<feature type="region of interest" description="Disordered" evidence="2">
    <location>
        <begin position="650"/>
        <end position="751"/>
    </location>
</feature>
<feature type="region of interest" description="Disordered" evidence="2">
    <location>
        <begin position="1026"/>
        <end position="1055"/>
    </location>
</feature>
<dbReference type="EMBL" id="CAAKNF010000196">
    <property type="protein sequence ID" value="VIO89480.1"/>
    <property type="molecule type" value="Genomic_DNA"/>
</dbReference>
<dbReference type="InterPro" id="IPR055352">
    <property type="entry name" value="CCD_aECM"/>
</dbReference>
<feature type="region of interest" description="Disordered" evidence="2">
    <location>
        <begin position="1490"/>
        <end position="1524"/>
    </location>
</feature>
<feature type="compositionally biased region" description="Polar residues" evidence="2">
    <location>
        <begin position="3848"/>
        <end position="3861"/>
    </location>
</feature>
<name>A0A4E9EZX1_BRUMA</name>
<feature type="compositionally biased region" description="Low complexity" evidence="2">
    <location>
        <begin position="5471"/>
        <end position="5483"/>
    </location>
</feature>
<feature type="compositionally biased region" description="Polar residues" evidence="2">
    <location>
        <begin position="3580"/>
        <end position="3593"/>
    </location>
</feature>
<gene>
    <name evidence="4" type="primary">Bm3141</name>
    <name evidence="4" type="ORF">BM_BM3141</name>
</gene>
<feature type="region of interest" description="Disordered" evidence="2">
    <location>
        <begin position="2411"/>
        <end position="2446"/>
    </location>
</feature>
<feature type="compositionally biased region" description="Polar residues" evidence="2">
    <location>
        <begin position="853"/>
        <end position="866"/>
    </location>
</feature>
<feature type="compositionally biased region" description="Polar residues" evidence="2">
    <location>
        <begin position="400"/>
        <end position="414"/>
    </location>
</feature>
<feature type="region of interest" description="Disordered" evidence="2">
    <location>
        <begin position="2811"/>
        <end position="2842"/>
    </location>
</feature>
<feature type="region of interest" description="Disordered" evidence="2">
    <location>
        <begin position="5615"/>
        <end position="5635"/>
    </location>
</feature>
<feature type="compositionally biased region" description="Basic and acidic residues" evidence="2">
    <location>
        <begin position="2644"/>
        <end position="2653"/>
    </location>
</feature>
<feature type="compositionally biased region" description="Polar residues" evidence="2">
    <location>
        <begin position="4673"/>
        <end position="4690"/>
    </location>
</feature>
<feature type="compositionally biased region" description="Basic and acidic residues" evidence="2">
    <location>
        <begin position="1982"/>
        <end position="1991"/>
    </location>
</feature>
<feature type="compositionally biased region" description="Polar residues" evidence="2">
    <location>
        <begin position="923"/>
        <end position="933"/>
    </location>
</feature>
<dbReference type="CTD" id="6101852"/>
<feature type="region of interest" description="Disordered" evidence="2">
    <location>
        <begin position="3647"/>
        <end position="3674"/>
    </location>
</feature>
<feature type="compositionally biased region" description="Polar residues" evidence="2">
    <location>
        <begin position="1951"/>
        <end position="1966"/>
    </location>
</feature>
<feature type="compositionally biased region" description="Polar residues" evidence="2">
    <location>
        <begin position="5739"/>
        <end position="5754"/>
    </location>
</feature>
<feature type="compositionally biased region" description="Polar residues" evidence="2">
    <location>
        <begin position="529"/>
        <end position="548"/>
    </location>
</feature>
<feature type="compositionally biased region" description="Polar residues" evidence="2">
    <location>
        <begin position="1160"/>
        <end position="1174"/>
    </location>
</feature>
<feature type="compositionally biased region" description="Polar residues" evidence="2">
    <location>
        <begin position="2543"/>
        <end position="2561"/>
    </location>
</feature>
<dbReference type="GeneID" id="6101852"/>
<feature type="region of interest" description="Disordered" evidence="2">
    <location>
        <begin position="787"/>
        <end position="814"/>
    </location>
</feature>
<feature type="region of interest" description="Disordered" evidence="2">
    <location>
        <begin position="5682"/>
        <end position="5702"/>
    </location>
</feature>
<keyword evidence="1" id="KW-0175">Coiled coil</keyword>
<feature type="region of interest" description="Disordered" evidence="2">
    <location>
        <begin position="3336"/>
        <end position="3391"/>
    </location>
</feature>
<feature type="region of interest" description="Disordered" evidence="2">
    <location>
        <begin position="1091"/>
        <end position="1126"/>
    </location>
</feature>
<feature type="region of interest" description="Disordered" evidence="2">
    <location>
        <begin position="4722"/>
        <end position="4772"/>
    </location>
</feature>
<feature type="compositionally biased region" description="Polar residues" evidence="2">
    <location>
        <begin position="1688"/>
        <end position="1704"/>
    </location>
</feature>
<feature type="compositionally biased region" description="Polar residues" evidence="2">
    <location>
        <begin position="5861"/>
        <end position="5875"/>
    </location>
</feature>